<evidence type="ECO:0000256" key="1">
    <source>
        <dbReference type="ARBA" id="ARBA00022670"/>
    </source>
</evidence>
<evidence type="ECO:0000256" key="4">
    <source>
        <dbReference type="ARBA" id="ARBA00022833"/>
    </source>
</evidence>
<dbReference type="PROSITE" id="PS50249">
    <property type="entry name" value="MPN"/>
    <property type="match status" value="1"/>
</dbReference>
<accession>H8KL10</accession>
<dbReference type="eggNOG" id="COG2003">
    <property type="taxonomic scope" value="Bacteria"/>
</dbReference>
<keyword evidence="8" id="KW-1185">Reference proteome</keyword>
<dbReference type="Pfam" id="PF04002">
    <property type="entry name" value="RadC"/>
    <property type="match status" value="1"/>
</dbReference>
<dbReference type="GO" id="GO:0006508">
    <property type="term" value="P:proteolysis"/>
    <property type="evidence" value="ECO:0007669"/>
    <property type="project" value="UniProtKB-KW"/>
</dbReference>
<dbReference type="Gene3D" id="3.40.140.10">
    <property type="entry name" value="Cytidine Deaminase, domain 2"/>
    <property type="match status" value="1"/>
</dbReference>
<protein>
    <submittedName>
        <fullName evidence="7">DNA repair protein</fullName>
    </submittedName>
</protein>
<dbReference type="KEGG" id="scn:Solca_3828"/>
<dbReference type="InterPro" id="IPR037518">
    <property type="entry name" value="MPN"/>
</dbReference>
<dbReference type="CDD" id="cd08071">
    <property type="entry name" value="MPN_DUF2466"/>
    <property type="match status" value="1"/>
</dbReference>
<organism evidence="7 8">
    <name type="scientific">Solitalea canadensis (strain ATCC 29591 / DSM 3403 / JCM 21819 / LMG 8368 / NBRC 15130 / NCIMB 12057 / USAM 9D)</name>
    <name type="common">Flexibacter canadensis</name>
    <dbReference type="NCBI Taxonomy" id="929556"/>
    <lineage>
        <taxon>Bacteria</taxon>
        <taxon>Pseudomonadati</taxon>
        <taxon>Bacteroidota</taxon>
        <taxon>Sphingobacteriia</taxon>
        <taxon>Sphingobacteriales</taxon>
        <taxon>Sphingobacteriaceae</taxon>
        <taxon>Solitalea</taxon>
    </lineage>
</organism>
<evidence type="ECO:0000256" key="5">
    <source>
        <dbReference type="ARBA" id="ARBA00023049"/>
    </source>
</evidence>
<keyword evidence="1" id="KW-0645">Protease</keyword>
<proteinExistence type="predicted"/>
<keyword evidence="4" id="KW-0862">Zinc</keyword>
<dbReference type="AlphaFoldDB" id="H8KL10"/>
<feature type="domain" description="MPN" evidence="6">
    <location>
        <begin position="37"/>
        <end position="161"/>
    </location>
</feature>
<keyword evidence="2" id="KW-0479">Metal-binding</keyword>
<dbReference type="Proteomes" id="UP000007590">
    <property type="component" value="Chromosome"/>
</dbReference>
<evidence type="ECO:0000313" key="7">
    <source>
        <dbReference type="EMBL" id="AFD08827.1"/>
    </source>
</evidence>
<dbReference type="InterPro" id="IPR001405">
    <property type="entry name" value="UPF0758"/>
</dbReference>
<dbReference type="EMBL" id="CP003349">
    <property type="protein sequence ID" value="AFD08827.1"/>
    <property type="molecule type" value="Genomic_DNA"/>
</dbReference>
<keyword evidence="5" id="KW-0482">Metalloprotease</keyword>
<keyword evidence="3" id="KW-0378">Hydrolase</keyword>
<dbReference type="GO" id="GO:0008237">
    <property type="term" value="F:metallopeptidase activity"/>
    <property type="evidence" value="ECO:0007669"/>
    <property type="project" value="UniProtKB-KW"/>
</dbReference>
<dbReference type="PANTHER" id="PTHR30471:SF3">
    <property type="entry name" value="UPF0758 PROTEIN YEES-RELATED"/>
    <property type="match status" value="1"/>
</dbReference>
<sequence length="162" mass="18369">MERQGSYALAMKNKVPEQIAEVFLKYKPALELSEALRISSSKDVYEFFMQVWDMELIEFIEEFKILLLNRANKVLGFYKVTSGGISSALVDPELIFAAALKAGASGIILCHNHPSCNVSPSVSDKHLTQKLKQALKKRRLVNDLYILHNCSLKYLNNTYEIN</sequence>
<dbReference type="HOGENOM" id="CLU_073529_3_0_10"/>
<name>H8KL10_SOLCM</name>
<evidence type="ECO:0000313" key="8">
    <source>
        <dbReference type="Proteomes" id="UP000007590"/>
    </source>
</evidence>
<dbReference type="InterPro" id="IPR025657">
    <property type="entry name" value="RadC_JAB"/>
</dbReference>
<evidence type="ECO:0000256" key="2">
    <source>
        <dbReference type="ARBA" id="ARBA00022723"/>
    </source>
</evidence>
<reference evidence="7" key="1">
    <citation type="submission" date="2012-02" db="EMBL/GenBank/DDBJ databases">
        <title>The complete genome of Solitalea canadensis DSM 3403.</title>
        <authorList>
            <consortium name="US DOE Joint Genome Institute (JGI-PGF)"/>
            <person name="Lucas S."/>
            <person name="Copeland A."/>
            <person name="Lapidus A."/>
            <person name="Glavina del Rio T."/>
            <person name="Dalin E."/>
            <person name="Tice H."/>
            <person name="Bruce D."/>
            <person name="Goodwin L."/>
            <person name="Pitluck S."/>
            <person name="Peters L."/>
            <person name="Ovchinnikova G."/>
            <person name="Lu M."/>
            <person name="Kyrpides N."/>
            <person name="Mavromatis K."/>
            <person name="Ivanova N."/>
            <person name="Brettin T."/>
            <person name="Detter J.C."/>
            <person name="Han C."/>
            <person name="Larimer F."/>
            <person name="Land M."/>
            <person name="Hauser L."/>
            <person name="Markowitz V."/>
            <person name="Cheng J.-F."/>
            <person name="Hugenholtz P."/>
            <person name="Woyke T."/>
            <person name="Wu D."/>
            <person name="Spring S."/>
            <person name="Schroeder M."/>
            <person name="Kopitz M."/>
            <person name="Brambilla E."/>
            <person name="Klenk H.-P."/>
            <person name="Eisen J.A."/>
        </authorList>
    </citation>
    <scope>NUCLEOTIDE SEQUENCE</scope>
    <source>
        <strain evidence="7">DSM 3403</strain>
    </source>
</reference>
<evidence type="ECO:0000256" key="3">
    <source>
        <dbReference type="ARBA" id="ARBA00022801"/>
    </source>
</evidence>
<gene>
    <name evidence="7" type="ordered locus">Solca_3828</name>
</gene>
<dbReference type="PANTHER" id="PTHR30471">
    <property type="entry name" value="DNA REPAIR PROTEIN RADC"/>
    <property type="match status" value="1"/>
</dbReference>
<evidence type="ECO:0000259" key="6">
    <source>
        <dbReference type="PROSITE" id="PS50249"/>
    </source>
</evidence>
<dbReference type="GO" id="GO:0046872">
    <property type="term" value="F:metal ion binding"/>
    <property type="evidence" value="ECO:0007669"/>
    <property type="project" value="UniProtKB-KW"/>
</dbReference>
<dbReference type="STRING" id="929556.Solca_3828"/>